<proteinExistence type="inferred from homology"/>
<evidence type="ECO:0000313" key="3">
    <source>
        <dbReference type="Proteomes" id="UP000183015"/>
    </source>
</evidence>
<organism evidence="2 3">
    <name type="scientific">Streptacidiphilus jiangxiensis</name>
    <dbReference type="NCBI Taxonomy" id="235985"/>
    <lineage>
        <taxon>Bacteria</taxon>
        <taxon>Bacillati</taxon>
        <taxon>Actinomycetota</taxon>
        <taxon>Actinomycetes</taxon>
        <taxon>Kitasatosporales</taxon>
        <taxon>Streptomycetaceae</taxon>
        <taxon>Streptacidiphilus</taxon>
    </lineage>
</organism>
<protein>
    <submittedName>
        <fullName evidence="2">Geranylgeranyl diphosphate synthase, type I</fullName>
    </submittedName>
</protein>
<dbReference type="Proteomes" id="UP000183015">
    <property type="component" value="Unassembled WGS sequence"/>
</dbReference>
<dbReference type="SUPFAM" id="SSF48576">
    <property type="entry name" value="Terpenoid synthases"/>
    <property type="match status" value="1"/>
</dbReference>
<comment type="similarity">
    <text evidence="1">Belongs to the FPP/GGPP synthase family.</text>
</comment>
<evidence type="ECO:0000313" key="2">
    <source>
        <dbReference type="EMBL" id="SEK86947.1"/>
    </source>
</evidence>
<dbReference type="AlphaFoldDB" id="A0A1H7KLW9"/>
<name>A0A1H7KLW9_STRJI</name>
<sequence length="356" mass="36888">MTTTVQPASPPASTRALAADLTGRARDLVEPYLRESVALLEPGLAAICGYHLGWTGPDGSPAVPAVPAGKAVRPAFALLAAEAVCGSVRHAAPAGAAVELIHNFSLIHDDIMDRDEERRRRPTVWKQFGVPAAILAGDALQTLAFDVLLRHGGRRGPQAAERLADSLRELVDGQARDLCFAERPWTGPEAVTVEEYRAMALGKTGSLLACASGLGALLGGGTALQAATLAEAAGQLGLAFQCVDDILGIWGDPALTGKPARGDLRERKRSLPVLAVLSGADAPARHLADLLTAEPGEAELLVAADLIEEQGGRALCEHEATTALARAHALLDRVAMPASTRAGYAALAAACVARTS</sequence>
<evidence type="ECO:0000256" key="1">
    <source>
        <dbReference type="RuleBase" id="RU004466"/>
    </source>
</evidence>
<dbReference type="Pfam" id="PF00348">
    <property type="entry name" value="polyprenyl_synt"/>
    <property type="match status" value="1"/>
</dbReference>
<keyword evidence="1" id="KW-0808">Transferase</keyword>
<accession>A0A1H7KLW9</accession>
<dbReference type="InterPro" id="IPR000092">
    <property type="entry name" value="Polyprenyl_synt"/>
</dbReference>
<dbReference type="SFLD" id="SFLDS00005">
    <property type="entry name" value="Isoprenoid_Synthase_Type_I"/>
    <property type="match status" value="1"/>
</dbReference>
<dbReference type="GO" id="GO:0004659">
    <property type="term" value="F:prenyltransferase activity"/>
    <property type="evidence" value="ECO:0007669"/>
    <property type="project" value="InterPro"/>
</dbReference>
<dbReference type="PANTHER" id="PTHR12001">
    <property type="entry name" value="GERANYLGERANYL PYROPHOSPHATE SYNTHASE"/>
    <property type="match status" value="1"/>
</dbReference>
<dbReference type="STRING" id="235985.SAMN05414137_10479"/>
<keyword evidence="3" id="KW-1185">Reference proteome</keyword>
<dbReference type="InterPro" id="IPR008949">
    <property type="entry name" value="Isoprenoid_synthase_dom_sf"/>
</dbReference>
<dbReference type="RefSeq" id="WP_042441846.1">
    <property type="nucleotide sequence ID" value="NZ_BBPN01000001.1"/>
</dbReference>
<dbReference type="GO" id="GO:0008299">
    <property type="term" value="P:isoprenoid biosynthetic process"/>
    <property type="evidence" value="ECO:0007669"/>
    <property type="project" value="InterPro"/>
</dbReference>
<dbReference type="Gene3D" id="1.10.600.10">
    <property type="entry name" value="Farnesyl Diphosphate Synthase"/>
    <property type="match status" value="1"/>
</dbReference>
<dbReference type="CDD" id="cd00685">
    <property type="entry name" value="Trans_IPPS_HT"/>
    <property type="match status" value="1"/>
</dbReference>
<dbReference type="EMBL" id="FOAZ01000004">
    <property type="protein sequence ID" value="SEK86947.1"/>
    <property type="molecule type" value="Genomic_DNA"/>
</dbReference>
<dbReference type="PANTHER" id="PTHR12001:SF86">
    <property type="entry name" value="GERANYLGERANYL DIPHOSPHATE SYNTHASE"/>
    <property type="match status" value="1"/>
</dbReference>
<dbReference type="SFLD" id="SFLDG01017">
    <property type="entry name" value="Polyprenyl_Transferase_Like"/>
    <property type="match status" value="1"/>
</dbReference>
<dbReference type="OrthoDB" id="4497239at2"/>
<reference evidence="3" key="1">
    <citation type="submission" date="2016-10" db="EMBL/GenBank/DDBJ databases">
        <authorList>
            <person name="Varghese N."/>
        </authorList>
    </citation>
    <scope>NUCLEOTIDE SEQUENCE [LARGE SCALE GENOMIC DNA]</scope>
    <source>
        <strain evidence="3">DSM 45096 / BCRC 16803 / CGMCC 4.1857 / CIP 109030 / JCM 12277 / KCTC 19219 / NBRC 100920 / 33214</strain>
    </source>
</reference>
<gene>
    <name evidence="2" type="ORF">SAMN05414137_10479</name>
</gene>
<dbReference type="eggNOG" id="COG0142">
    <property type="taxonomic scope" value="Bacteria"/>
</dbReference>